<dbReference type="PROSITE" id="PS00862">
    <property type="entry name" value="OX2_COVAL_FAD"/>
    <property type="match status" value="1"/>
</dbReference>
<name>A0A9D2LBC1_9MICO</name>
<comment type="caution">
    <text evidence="7">The sequence shown here is derived from an EMBL/GenBank/DDBJ whole genome shotgun (WGS) entry which is preliminary data.</text>
</comment>
<accession>A0A9D2LBC1</accession>
<protein>
    <submittedName>
        <fullName evidence="7">FAD-binding oxidoreductase</fullName>
    </submittedName>
</protein>
<dbReference type="InterPro" id="IPR050416">
    <property type="entry name" value="FAD-linked_Oxidoreductase"/>
</dbReference>
<evidence type="ECO:0000256" key="1">
    <source>
        <dbReference type="ARBA" id="ARBA00001974"/>
    </source>
</evidence>
<evidence type="ECO:0000256" key="5">
    <source>
        <dbReference type="ARBA" id="ARBA00023002"/>
    </source>
</evidence>
<dbReference type="PANTHER" id="PTHR42973:SF39">
    <property type="entry name" value="FAD-BINDING PCMH-TYPE DOMAIN-CONTAINING PROTEIN"/>
    <property type="match status" value="1"/>
</dbReference>
<dbReference type="SUPFAM" id="SSF56176">
    <property type="entry name" value="FAD-binding/transporter-associated domain-like"/>
    <property type="match status" value="1"/>
</dbReference>
<dbReference type="InterPro" id="IPR006093">
    <property type="entry name" value="Oxy_OxRdtase_FAD_BS"/>
</dbReference>
<dbReference type="InterPro" id="IPR012951">
    <property type="entry name" value="BBE"/>
</dbReference>
<dbReference type="Proteomes" id="UP000823823">
    <property type="component" value="Unassembled WGS sequence"/>
</dbReference>
<dbReference type="Pfam" id="PF01565">
    <property type="entry name" value="FAD_binding_4"/>
    <property type="match status" value="1"/>
</dbReference>
<keyword evidence="3" id="KW-0285">Flavoprotein</keyword>
<dbReference type="Gene3D" id="3.30.465.10">
    <property type="match status" value="1"/>
</dbReference>
<sequence>MATTEGYPVPEARPALIRLRDRIDGTFVEPGDETYDQARAVWNGMIDRYPLAIVRAASPADIPPVLEAARETGLPLAVRGGGHSIAGLGTVDDGIVLDLGDLTDVQVDPDSRRVTVAPGALSSDVDRATAPHHLAIPLGTVAKPGVAGLTLGGGVGWLLRRAGLALDRLERAEVITANGEHLAASATEHPDLFWGLRGGGGNFGVVTSFTFRAVRLPDPVTGVTLFYRPAQWRRAVAAFERWSRHLPDQVAAILTFMVMPEQAGMGDEPWLMIRCVYVGLDEDEGNTVLDRLRRAAPPDEQTAGPVSWPEWQSSKDDLFPDGSRGFWRNVAFTRMDEDALDAILSIARQLPGRGTGVDIHLLGGAFARVPEDATAFPNRTARFWMNIYGFWQQAGDDSFLSSFAEHSRAVMRRLSEHGEYVNFRSREHTRPITDFTRHIYGEEKYRQLQRVKQQYDPANLFRSNYNVAPER</sequence>
<dbReference type="GO" id="GO:0071949">
    <property type="term" value="F:FAD binding"/>
    <property type="evidence" value="ECO:0007669"/>
    <property type="project" value="InterPro"/>
</dbReference>
<dbReference type="InterPro" id="IPR016169">
    <property type="entry name" value="FAD-bd_PCMH_sub2"/>
</dbReference>
<dbReference type="InterPro" id="IPR016164">
    <property type="entry name" value="FAD-linked_Oxase-like_C"/>
</dbReference>
<dbReference type="InterPro" id="IPR036318">
    <property type="entry name" value="FAD-bd_PCMH-like_sf"/>
</dbReference>
<dbReference type="GO" id="GO:0016491">
    <property type="term" value="F:oxidoreductase activity"/>
    <property type="evidence" value="ECO:0007669"/>
    <property type="project" value="UniProtKB-KW"/>
</dbReference>
<reference evidence="7" key="2">
    <citation type="submission" date="2021-04" db="EMBL/GenBank/DDBJ databases">
        <authorList>
            <person name="Gilroy R."/>
        </authorList>
    </citation>
    <scope>NUCLEOTIDE SEQUENCE</scope>
    <source>
        <strain evidence="7">ChiHjej13B12-24818</strain>
    </source>
</reference>
<dbReference type="Gene3D" id="3.40.462.20">
    <property type="match status" value="1"/>
</dbReference>
<proteinExistence type="inferred from homology"/>
<feature type="domain" description="FAD-binding PCMH-type" evidence="6">
    <location>
        <begin position="46"/>
        <end position="216"/>
    </location>
</feature>
<comment type="similarity">
    <text evidence="2">Belongs to the oxygen-dependent FAD-linked oxidoreductase family.</text>
</comment>
<dbReference type="Gene3D" id="3.30.43.10">
    <property type="entry name" value="Uridine Diphospho-n-acetylenolpyruvylglucosamine Reductase, domain 2"/>
    <property type="match status" value="1"/>
</dbReference>
<dbReference type="InterPro" id="IPR016166">
    <property type="entry name" value="FAD-bd_PCMH"/>
</dbReference>
<dbReference type="SUPFAM" id="SSF55103">
    <property type="entry name" value="FAD-linked oxidases, C-terminal domain"/>
    <property type="match status" value="1"/>
</dbReference>
<keyword evidence="5" id="KW-0560">Oxidoreductase</keyword>
<dbReference type="Pfam" id="PF08031">
    <property type="entry name" value="BBE"/>
    <property type="match status" value="1"/>
</dbReference>
<evidence type="ECO:0000256" key="3">
    <source>
        <dbReference type="ARBA" id="ARBA00022630"/>
    </source>
</evidence>
<dbReference type="PROSITE" id="PS51387">
    <property type="entry name" value="FAD_PCMH"/>
    <property type="match status" value="1"/>
</dbReference>
<organism evidence="7 8">
    <name type="scientific">Candidatus Brachybacterium merdavium</name>
    <dbReference type="NCBI Taxonomy" id="2838513"/>
    <lineage>
        <taxon>Bacteria</taxon>
        <taxon>Bacillati</taxon>
        <taxon>Actinomycetota</taxon>
        <taxon>Actinomycetes</taxon>
        <taxon>Micrococcales</taxon>
        <taxon>Dermabacteraceae</taxon>
        <taxon>Brachybacterium</taxon>
    </lineage>
</organism>
<evidence type="ECO:0000259" key="6">
    <source>
        <dbReference type="PROSITE" id="PS51387"/>
    </source>
</evidence>
<dbReference type="EMBL" id="DWZH01000022">
    <property type="protein sequence ID" value="HJB09512.1"/>
    <property type="molecule type" value="Genomic_DNA"/>
</dbReference>
<dbReference type="InterPro" id="IPR006094">
    <property type="entry name" value="Oxid_FAD_bind_N"/>
</dbReference>
<dbReference type="InterPro" id="IPR016167">
    <property type="entry name" value="FAD-bd_PCMH_sub1"/>
</dbReference>
<dbReference type="PANTHER" id="PTHR42973">
    <property type="entry name" value="BINDING OXIDOREDUCTASE, PUTATIVE (AFU_ORTHOLOGUE AFUA_1G17690)-RELATED"/>
    <property type="match status" value="1"/>
</dbReference>
<evidence type="ECO:0000256" key="4">
    <source>
        <dbReference type="ARBA" id="ARBA00022827"/>
    </source>
</evidence>
<evidence type="ECO:0000313" key="8">
    <source>
        <dbReference type="Proteomes" id="UP000823823"/>
    </source>
</evidence>
<dbReference type="AlphaFoldDB" id="A0A9D2LBC1"/>
<evidence type="ECO:0000256" key="2">
    <source>
        <dbReference type="ARBA" id="ARBA00005466"/>
    </source>
</evidence>
<reference evidence="7" key="1">
    <citation type="journal article" date="2021" name="PeerJ">
        <title>Extensive microbial diversity within the chicken gut microbiome revealed by metagenomics and culture.</title>
        <authorList>
            <person name="Gilroy R."/>
            <person name="Ravi A."/>
            <person name="Getino M."/>
            <person name="Pursley I."/>
            <person name="Horton D.L."/>
            <person name="Alikhan N.F."/>
            <person name="Baker D."/>
            <person name="Gharbi K."/>
            <person name="Hall N."/>
            <person name="Watson M."/>
            <person name="Adriaenssens E.M."/>
            <person name="Foster-Nyarko E."/>
            <person name="Jarju S."/>
            <person name="Secka A."/>
            <person name="Antonio M."/>
            <person name="Oren A."/>
            <person name="Chaudhuri R.R."/>
            <person name="La Ragione R."/>
            <person name="Hildebrand F."/>
            <person name="Pallen M.J."/>
        </authorList>
    </citation>
    <scope>NUCLEOTIDE SEQUENCE</scope>
    <source>
        <strain evidence="7">ChiHjej13B12-24818</strain>
    </source>
</reference>
<gene>
    <name evidence="7" type="ORF">H9786_03100</name>
</gene>
<evidence type="ECO:0000313" key="7">
    <source>
        <dbReference type="EMBL" id="HJB09512.1"/>
    </source>
</evidence>
<comment type="cofactor">
    <cofactor evidence="1">
        <name>FAD</name>
        <dbReference type="ChEBI" id="CHEBI:57692"/>
    </cofactor>
</comment>
<keyword evidence="4" id="KW-0274">FAD</keyword>